<dbReference type="AlphaFoldDB" id="A0AAW3MKU8"/>
<dbReference type="Pfam" id="PF04965">
    <property type="entry name" value="GPW_gp25"/>
    <property type="match status" value="1"/>
</dbReference>
<dbReference type="NCBIfam" id="TIGR03357">
    <property type="entry name" value="VI_zyme"/>
    <property type="match status" value="1"/>
</dbReference>
<evidence type="ECO:0000313" key="2">
    <source>
        <dbReference type="EMBL" id="KVP89316.1"/>
    </source>
</evidence>
<dbReference type="InterPro" id="IPR017737">
    <property type="entry name" value="TssE1-like"/>
</dbReference>
<dbReference type="EMBL" id="LPBJ01000095">
    <property type="protein sequence ID" value="KVP89316.1"/>
    <property type="molecule type" value="Genomic_DNA"/>
</dbReference>
<evidence type="ECO:0000313" key="3">
    <source>
        <dbReference type="Proteomes" id="UP000056453"/>
    </source>
</evidence>
<gene>
    <name evidence="2" type="ORF">WJ96_20125</name>
</gene>
<keyword evidence="3" id="KW-1185">Reference proteome</keyword>
<accession>A0AAW3MKU8</accession>
<dbReference type="PANTHER" id="PTHR38595:SF1">
    <property type="entry name" value="TYPE VI SECRETION SYSTEM COMPONENT TSSE1"/>
    <property type="match status" value="1"/>
</dbReference>
<name>A0AAW3MKU8_9BURK</name>
<reference evidence="2 3" key="1">
    <citation type="submission" date="2015-11" db="EMBL/GenBank/DDBJ databases">
        <title>Expanding the genomic diversity of Burkholderia species for the development of highly accurate diagnostics.</title>
        <authorList>
            <person name="Sahl J."/>
            <person name="Keim P."/>
            <person name="Wagner D."/>
        </authorList>
    </citation>
    <scope>NUCLEOTIDE SEQUENCE [LARGE SCALE GENOMIC DNA]</scope>
    <source>
        <strain evidence="2 3">MSMB1808WGS</strain>
    </source>
</reference>
<protein>
    <submittedName>
        <fullName evidence="2">Cytoplasmic protein</fullName>
    </submittedName>
</protein>
<dbReference type="InterPro" id="IPR053176">
    <property type="entry name" value="T6SS_TssE1-like"/>
</dbReference>
<dbReference type="RefSeq" id="WP_059807913.1">
    <property type="nucleotide sequence ID" value="NZ_LOYM01000124.1"/>
</dbReference>
<sequence length="172" mass="19656">MRHSDDRHRAEYLPSLFDRLRDDAPHARSEPPGAYAANADDMRRIIQRDLSLLLNASNIGDELNATRYPHAAASVVNYGMPPLSGGYLGDRRWESIERLIRTAIVRFEPRLIADSIRIRPLNGRSAATYNKLMLEIDALVQWSPYPLEFRIQSTFDLEMNRVTLDSAMHHGN</sequence>
<comment type="caution">
    <text evidence="2">The sequence shown here is derived from an EMBL/GenBank/DDBJ whole genome shotgun (WGS) entry which is preliminary data.</text>
</comment>
<proteinExistence type="predicted"/>
<dbReference type="Proteomes" id="UP000056453">
    <property type="component" value="Unassembled WGS sequence"/>
</dbReference>
<evidence type="ECO:0000259" key="1">
    <source>
        <dbReference type="Pfam" id="PF04965"/>
    </source>
</evidence>
<dbReference type="InterPro" id="IPR007048">
    <property type="entry name" value="IraD/Gp25-like"/>
</dbReference>
<organism evidence="2 3">
    <name type="scientific">Burkholderia ubonensis</name>
    <dbReference type="NCBI Taxonomy" id="101571"/>
    <lineage>
        <taxon>Bacteria</taxon>
        <taxon>Pseudomonadati</taxon>
        <taxon>Pseudomonadota</taxon>
        <taxon>Betaproteobacteria</taxon>
        <taxon>Burkholderiales</taxon>
        <taxon>Burkholderiaceae</taxon>
        <taxon>Burkholderia</taxon>
        <taxon>Burkholderia cepacia complex</taxon>
    </lineage>
</organism>
<dbReference type="PANTHER" id="PTHR38595">
    <property type="entry name" value="CYTOPLASMIC PROTEIN-RELATED"/>
    <property type="match status" value="1"/>
</dbReference>
<dbReference type="SUPFAM" id="SSF160719">
    <property type="entry name" value="gpW/gp25-like"/>
    <property type="match status" value="1"/>
</dbReference>
<feature type="domain" description="IraD/Gp25-like" evidence="1">
    <location>
        <begin position="41"/>
        <end position="144"/>
    </location>
</feature>